<comment type="caution">
    <text evidence="2">The sequence shown here is derived from an EMBL/GenBank/DDBJ whole genome shotgun (WGS) entry which is preliminary data.</text>
</comment>
<reference evidence="2" key="1">
    <citation type="journal article" date="2020" name="bioRxiv">
        <title>Whole genome comparisons of ergot fungi reveals the divergence and evolution of species within the genus Claviceps are the result of varying mechanisms driving genome evolution and host range expansion.</title>
        <authorList>
            <person name="Wyka S.A."/>
            <person name="Mondo S.J."/>
            <person name="Liu M."/>
            <person name="Dettman J."/>
            <person name="Nalam V."/>
            <person name="Broders K.D."/>
        </authorList>
    </citation>
    <scope>NUCLEOTIDE SEQUENCE</scope>
    <source>
        <strain evidence="2">CCC 489</strain>
    </source>
</reference>
<accession>A0A8K0NJN1</accession>
<dbReference type="EMBL" id="SRPY01000576">
    <property type="protein sequence ID" value="KAG5921169.1"/>
    <property type="molecule type" value="Genomic_DNA"/>
</dbReference>
<organism evidence="2 3">
    <name type="scientific">Claviceps africana</name>
    <dbReference type="NCBI Taxonomy" id="83212"/>
    <lineage>
        <taxon>Eukaryota</taxon>
        <taxon>Fungi</taxon>
        <taxon>Dikarya</taxon>
        <taxon>Ascomycota</taxon>
        <taxon>Pezizomycotina</taxon>
        <taxon>Sordariomycetes</taxon>
        <taxon>Hypocreomycetidae</taxon>
        <taxon>Hypocreales</taxon>
        <taxon>Clavicipitaceae</taxon>
        <taxon>Claviceps</taxon>
    </lineage>
</organism>
<evidence type="ECO:0000256" key="1">
    <source>
        <dbReference type="SAM" id="MobiDB-lite"/>
    </source>
</evidence>
<sequence length="103" mass="10389">MASPPAALGSGHRIPCTRPTFVTNDSSSAAVARESIGDRTRNPDQGSGAEAGAGARPTLGIPPLLPDKGAAVPVDPAGDTRSSSAPSGDFGRRGRFGGPRHMR</sequence>
<gene>
    <name evidence="2" type="ORF">E4U42_005949</name>
</gene>
<evidence type="ECO:0000313" key="3">
    <source>
        <dbReference type="Proteomes" id="UP000811619"/>
    </source>
</evidence>
<evidence type="ECO:0000313" key="2">
    <source>
        <dbReference type="EMBL" id="KAG5921169.1"/>
    </source>
</evidence>
<feature type="region of interest" description="Disordered" evidence="1">
    <location>
        <begin position="1"/>
        <end position="103"/>
    </location>
</feature>
<name>A0A8K0NJN1_9HYPO</name>
<proteinExistence type="predicted"/>
<keyword evidence="3" id="KW-1185">Reference proteome</keyword>
<feature type="compositionally biased region" description="Polar residues" evidence="1">
    <location>
        <begin position="20"/>
        <end position="29"/>
    </location>
</feature>
<dbReference type="AlphaFoldDB" id="A0A8K0NJN1"/>
<dbReference type="Proteomes" id="UP000811619">
    <property type="component" value="Unassembled WGS sequence"/>
</dbReference>
<feature type="compositionally biased region" description="Basic residues" evidence="1">
    <location>
        <begin position="93"/>
        <end position="103"/>
    </location>
</feature>
<protein>
    <submittedName>
        <fullName evidence="2">Uncharacterized protein</fullName>
    </submittedName>
</protein>